<feature type="compositionally biased region" description="Basic and acidic residues" evidence="1">
    <location>
        <begin position="114"/>
        <end position="137"/>
    </location>
</feature>
<keyword evidence="4" id="KW-1185">Reference proteome</keyword>
<dbReference type="AlphaFoldDB" id="A0A084IMP4"/>
<comment type="caution">
    <text evidence="3">The sequence shown here is derived from an EMBL/GenBank/DDBJ whole genome shotgun (WGS) entry which is preliminary data.</text>
</comment>
<dbReference type="OrthoDB" id="9951658at2"/>
<dbReference type="Proteomes" id="UP000028302">
    <property type="component" value="Unassembled WGS sequence"/>
</dbReference>
<evidence type="ECO:0000256" key="2">
    <source>
        <dbReference type="SAM" id="SignalP"/>
    </source>
</evidence>
<evidence type="ECO:0000313" key="4">
    <source>
        <dbReference type="Proteomes" id="UP000028302"/>
    </source>
</evidence>
<feature type="signal peptide" evidence="2">
    <location>
        <begin position="1"/>
        <end position="30"/>
    </location>
</feature>
<feature type="chain" id="PRO_5001776585" evidence="2">
    <location>
        <begin position="31"/>
        <end position="137"/>
    </location>
</feature>
<evidence type="ECO:0000313" key="3">
    <source>
        <dbReference type="EMBL" id="KEZ77978.1"/>
    </source>
</evidence>
<sequence length="137" mass="15559">MHKLQRKTTVRIAASALALAGLLVTTSAWAIDGAGALGQATGANGSMNGSIYVPERQATHPQSMQPQQRYGGRYRRDHDRDEHRRPRYDRRYRNEYGPRGHYRVNGNTGGIQPETRRPLDPGRISPDRRRLEHRFGD</sequence>
<gene>
    <name evidence="3" type="ORF">C41B8_06777</name>
</gene>
<feature type="compositionally biased region" description="Polar residues" evidence="1">
    <location>
        <begin position="59"/>
        <end position="68"/>
    </location>
</feature>
<feature type="compositionally biased region" description="Basic and acidic residues" evidence="1">
    <location>
        <begin position="74"/>
        <end position="98"/>
    </location>
</feature>
<name>A0A084IMP4_SALHC</name>
<protein>
    <submittedName>
        <fullName evidence="3">Uncharacterized protein</fullName>
    </submittedName>
</protein>
<reference evidence="3 4" key="1">
    <citation type="submission" date="2013-03" db="EMBL/GenBank/DDBJ databases">
        <title>Salinisphaera hydrothermalis C41B8 Genome Sequencing.</title>
        <authorList>
            <person name="Li C."/>
            <person name="Lai Q."/>
            <person name="Shao Z."/>
        </authorList>
    </citation>
    <scope>NUCLEOTIDE SEQUENCE [LARGE SCALE GENOMIC DNA]</scope>
    <source>
        <strain evidence="3 4">C41B8</strain>
    </source>
</reference>
<accession>A0A084IMP4</accession>
<dbReference type="RefSeq" id="WP_037335893.1">
    <property type="nucleotide sequence ID" value="NZ_APNK01000007.1"/>
</dbReference>
<feature type="region of interest" description="Disordered" evidence="1">
    <location>
        <begin position="37"/>
        <end position="137"/>
    </location>
</feature>
<organism evidence="3 4">
    <name type="scientific">Salinisphaera hydrothermalis (strain C41B8)</name>
    <dbReference type="NCBI Taxonomy" id="1304275"/>
    <lineage>
        <taxon>Bacteria</taxon>
        <taxon>Pseudomonadati</taxon>
        <taxon>Pseudomonadota</taxon>
        <taxon>Gammaproteobacteria</taxon>
        <taxon>Salinisphaerales</taxon>
        <taxon>Salinisphaeraceae</taxon>
        <taxon>Salinisphaera</taxon>
    </lineage>
</organism>
<evidence type="ECO:0000256" key="1">
    <source>
        <dbReference type="SAM" id="MobiDB-lite"/>
    </source>
</evidence>
<keyword evidence="2" id="KW-0732">Signal</keyword>
<dbReference type="EMBL" id="APNK01000007">
    <property type="protein sequence ID" value="KEZ77978.1"/>
    <property type="molecule type" value="Genomic_DNA"/>
</dbReference>
<proteinExistence type="predicted"/>